<organism evidence="2 3">
    <name type="scientific">Mycena maculata</name>
    <dbReference type="NCBI Taxonomy" id="230809"/>
    <lineage>
        <taxon>Eukaryota</taxon>
        <taxon>Fungi</taxon>
        <taxon>Dikarya</taxon>
        <taxon>Basidiomycota</taxon>
        <taxon>Agaricomycotina</taxon>
        <taxon>Agaricomycetes</taxon>
        <taxon>Agaricomycetidae</taxon>
        <taxon>Agaricales</taxon>
        <taxon>Marasmiineae</taxon>
        <taxon>Mycenaceae</taxon>
        <taxon>Mycena</taxon>
    </lineage>
</organism>
<evidence type="ECO:0000313" key="2">
    <source>
        <dbReference type="EMBL" id="KAJ7722056.1"/>
    </source>
</evidence>
<dbReference type="GO" id="GO:0016747">
    <property type="term" value="F:acyltransferase activity, transferring groups other than amino-acyl groups"/>
    <property type="evidence" value="ECO:0007669"/>
    <property type="project" value="InterPro"/>
</dbReference>
<dbReference type="InterPro" id="IPR016181">
    <property type="entry name" value="Acyl_CoA_acyltransferase"/>
</dbReference>
<accession>A0AAD7HJI9</accession>
<dbReference type="EMBL" id="JARJLG010000262">
    <property type="protein sequence ID" value="KAJ7722056.1"/>
    <property type="molecule type" value="Genomic_DNA"/>
</dbReference>
<dbReference type="AlphaFoldDB" id="A0AAD7HJI9"/>
<evidence type="ECO:0000313" key="3">
    <source>
        <dbReference type="Proteomes" id="UP001215280"/>
    </source>
</evidence>
<name>A0AAD7HJI9_9AGAR</name>
<feature type="domain" description="N-acetyltransferase" evidence="1">
    <location>
        <begin position="82"/>
        <end position="223"/>
    </location>
</feature>
<reference evidence="2" key="1">
    <citation type="submission" date="2023-03" db="EMBL/GenBank/DDBJ databases">
        <title>Massive genome expansion in bonnet fungi (Mycena s.s.) driven by repeated elements and novel gene families across ecological guilds.</title>
        <authorList>
            <consortium name="Lawrence Berkeley National Laboratory"/>
            <person name="Harder C.B."/>
            <person name="Miyauchi S."/>
            <person name="Viragh M."/>
            <person name="Kuo A."/>
            <person name="Thoen E."/>
            <person name="Andreopoulos B."/>
            <person name="Lu D."/>
            <person name="Skrede I."/>
            <person name="Drula E."/>
            <person name="Henrissat B."/>
            <person name="Morin E."/>
            <person name="Kohler A."/>
            <person name="Barry K."/>
            <person name="LaButti K."/>
            <person name="Morin E."/>
            <person name="Salamov A."/>
            <person name="Lipzen A."/>
            <person name="Mereny Z."/>
            <person name="Hegedus B."/>
            <person name="Baldrian P."/>
            <person name="Stursova M."/>
            <person name="Weitz H."/>
            <person name="Taylor A."/>
            <person name="Grigoriev I.V."/>
            <person name="Nagy L.G."/>
            <person name="Martin F."/>
            <person name="Kauserud H."/>
        </authorList>
    </citation>
    <scope>NUCLEOTIDE SEQUENCE</scope>
    <source>
        <strain evidence="2">CBHHK188m</strain>
    </source>
</reference>
<dbReference type="InterPro" id="IPR000182">
    <property type="entry name" value="GNAT_dom"/>
</dbReference>
<evidence type="ECO:0000259" key="1">
    <source>
        <dbReference type="PROSITE" id="PS51186"/>
    </source>
</evidence>
<dbReference type="PANTHER" id="PTHR42791:SF2">
    <property type="entry name" value="N-ACETYLTRANSFERASE DOMAIN-CONTAINING PROTEIN"/>
    <property type="match status" value="1"/>
</dbReference>
<dbReference type="Proteomes" id="UP001215280">
    <property type="component" value="Unassembled WGS sequence"/>
</dbReference>
<comment type="caution">
    <text evidence="2">The sequence shown here is derived from an EMBL/GenBank/DDBJ whole genome shotgun (WGS) entry which is preliminary data.</text>
</comment>
<dbReference type="Pfam" id="PF13508">
    <property type="entry name" value="Acetyltransf_7"/>
    <property type="match status" value="1"/>
</dbReference>
<dbReference type="Gene3D" id="3.40.630.30">
    <property type="match status" value="1"/>
</dbReference>
<dbReference type="SUPFAM" id="SSF55729">
    <property type="entry name" value="Acyl-CoA N-acyltransferases (Nat)"/>
    <property type="match status" value="1"/>
</dbReference>
<proteinExistence type="predicted"/>
<dbReference type="InterPro" id="IPR052523">
    <property type="entry name" value="Trichothecene_AcTrans"/>
</dbReference>
<dbReference type="PANTHER" id="PTHR42791">
    <property type="entry name" value="GNAT FAMILY ACETYLTRANSFERASE"/>
    <property type="match status" value="1"/>
</dbReference>
<protein>
    <submittedName>
        <fullName evidence="2">Acyl-CoA N-acyltransferase</fullName>
    </submittedName>
</protein>
<sequence>MSSPLDKKLRLQPFISQLSSEDADAAATVQVRAMGSHAVQLRIQPLDKRPPFPAQVAIKAQGLRNMLSQGYHRIVKAVVDGEIVGIADWILISGKKAQVEEGVTPAPPKEHTGQDEETLKGVDVKMRGLVGKTSADMRNKTMEDTEYWYLSLMVVDPAYQHRGIGQALLQWGLDQADAQSSEVYLESSDDGLQLYEKNGFELVGWNVLADEKSEGGSLKWPAMKRRSIRS</sequence>
<dbReference type="PROSITE" id="PS51186">
    <property type="entry name" value="GNAT"/>
    <property type="match status" value="1"/>
</dbReference>
<gene>
    <name evidence="2" type="ORF">DFH07DRAFT_1007197</name>
</gene>
<keyword evidence="3" id="KW-1185">Reference proteome</keyword>
<dbReference type="CDD" id="cd04301">
    <property type="entry name" value="NAT_SF"/>
    <property type="match status" value="1"/>
</dbReference>